<accession>A0A226EA96</accession>
<evidence type="ECO:0000313" key="10">
    <source>
        <dbReference type="EMBL" id="OXA54433.1"/>
    </source>
</evidence>
<dbReference type="InterPro" id="IPR052192">
    <property type="entry name" value="Insect_Ionotropic_Sensory_Rcpt"/>
</dbReference>
<comment type="subcellular location">
    <subcellularLocation>
        <location evidence="1">Cell membrane</location>
        <topology evidence="1">Multi-pass membrane protein</topology>
    </subcellularLocation>
</comment>
<feature type="chain" id="PRO_5012307900" evidence="9">
    <location>
        <begin position="19"/>
        <end position="649"/>
    </location>
</feature>
<keyword evidence="4 8" id="KW-1133">Transmembrane helix</keyword>
<evidence type="ECO:0000256" key="6">
    <source>
        <dbReference type="ARBA" id="ARBA00023170"/>
    </source>
</evidence>
<dbReference type="AlphaFoldDB" id="A0A226EA96"/>
<feature type="transmembrane region" description="Helical" evidence="8">
    <location>
        <begin position="626"/>
        <end position="644"/>
    </location>
</feature>
<dbReference type="GO" id="GO:0005886">
    <property type="term" value="C:plasma membrane"/>
    <property type="evidence" value="ECO:0007669"/>
    <property type="project" value="UniProtKB-SubCell"/>
</dbReference>
<keyword evidence="11" id="KW-1185">Reference proteome</keyword>
<dbReference type="PANTHER" id="PTHR42643:SF24">
    <property type="entry name" value="IONOTROPIC RECEPTOR 60A"/>
    <property type="match status" value="1"/>
</dbReference>
<name>A0A226EA96_FOLCA</name>
<protein>
    <submittedName>
        <fullName evidence="10">Uncharacterized protein</fullName>
    </submittedName>
</protein>
<organism evidence="10 11">
    <name type="scientific">Folsomia candida</name>
    <name type="common">Springtail</name>
    <dbReference type="NCBI Taxonomy" id="158441"/>
    <lineage>
        <taxon>Eukaryota</taxon>
        <taxon>Metazoa</taxon>
        <taxon>Ecdysozoa</taxon>
        <taxon>Arthropoda</taxon>
        <taxon>Hexapoda</taxon>
        <taxon>Collembola</taxon>
        <taxon>Entomobryomorpha</taxon>
        <taxon>Isotomoidea</taxon>
        <taxon>Isotomidae</taxon>
        <taxon>Proisotominae</taxon>
        <taxon>Folsomia</taxon>
    </lineage>
</organism>
<comment type="caution">
    <text evidence="10">The sequence shown here is derived from an EMBL/GenBank/DDBJ whole genome shotgun (WGS) entry which is preliminary data.</text>
</comment>
<keyword evidence="9" id="KW-0732">Signal</keyword>
<feature type="transmembrane region" description="Helical" evidence="8">
    <location>
        <begin position="378"/>
        <end position="398"/>
    </location>
</feature>
<keyword evidence="7" id="KW-0325">Glycoprotein</keyword>
<feature type="transmembrane region" description="Helical" evidence="8">
    <location>
        <begin position="323"/>
        <end position="344"/>
    </location>
</feature>
<keyword evidence="3 8" id="KW-0812">Transmembrane</keyword>
<evidence type="ECO:0000256" key="4">
    <source>
        <dbReference type="ARBA" id="ARBA00022989"/>
    </source>
</evidence>
<dbReference type="Proteomes" id="UP000198287">
    <property type="component" value="Unassembled WGS sequence"/>
</dbReference>
<keyword evidence="5 8" id="KW-0472">Membrane</keyword>
<evidence type="ECO:0000256" key="3">
    <source>
        <dbReference type="ARBA" id="ARBA00022692"/>
    </source>
</evidence>
<evidence type="ECO:0000256" key="2">
    <source>
        <dbReference type="ARBA" id="ARBA00022475"/>
    </source>
</evidence>
<gene>
    <name evidence="10" type="ORF">Fcan01_10518</name>
</gene>
<reference evidence="10 11" key="1">
    <citation type="submission" date="2015-12" db="EMBL/GenBank/DDBJ databases">
        <title>The genome of Folsomia candida.</title>
        <authorList>
            <person name="Faddeeva A."/>
            <person name="Derks M.F."/>
            <person name="Anvar Y."/>
            <person name="Smit S."/>
            <person name="Van Straalen N."/>
            <person name="Roelofs D."/>
        </authorList>
    </citation>
    <scope>NUCLEOTIDE SEQUENCE [LARGE SCALE GENOMIC DNA]</scope>
    <source>
        <strain evidence="10 11">VU population</strain>
        <tissue evidence="10">Whole body</tissue>
    </source>
</reference>
<evidence type="ECO:0000256" key="9">
    <source>
        <dbReference type="SAM" id="SignalP"/>
    </source>
</evidence>
<evidence type="ECO:0000313" key="11">
    <source>
        <dbReference type="Proteomes" id="UP000198287"/>
    </source>
</evidence>
<evidence type="ECO:0000256" key="7">
    <source>
        <dbReference type="ARBA" id="ARBA00023180"/>
    </source>
</evidence>
<keyword evidence="2" id="KW-1003">Cell membrane</keyword>
<feature type="signal peptide" evidence="9">
    <location>
        <begin position="1"/>
        <end position="18"/>
    </location>
</feature>
<evidence type="ECO:0000256" key="8">
    <source>
        <dbReference type="SAM" id="Phobius"/>
    </source>
</evidence>
<proteinExistence type="predicted"/>
<keyword evidence="6" id="KW-0675">Receptor</keyword>
<evidence type="ECO:0000256" key="5">
    <source>
        <dbReference type="ARBA" id="ARBA00023136"/>
    </source>
</evidence>
<dbReference type="EMBL" id="LNIX01000005">
    <property type="protein sequence ID" value="OXA54433.1"/>
    <property type="molecule type" value="Genomic_DNA"/>
</dbReference>
<evidence type="ECO:0000256" key="1">
    <source>
        <dbReference type="ARBA" id="ARBA00004651"/>
    </source>
</evidence>
<dbReference type="PANTHER" id="PTHR42643">
    <property type="entry name" value="IONOTROPIC RECEPTOR 20A-RELATED"/>
    <property type="match status" value="1"/>
</dbReference>
<sequence>MIYIVPLFLCVSIPNVVSVSIGEYFLNIDNPGTLHFIFASDDTPKKIDFDQASKHYVTMIAKNNRSPLLIQRILNHTEIINDTEIFHPKRSNRGLFSHIQYTILQVDWTNTRFSHVEKILLDHVSSNFNPKYIFLISNYPISLNYYGYYVILRGSSTLIILNETMTDVQLFIPCIICPDLPPNEKNMNELTVTQIKHIWKSRNTNMQRKPVAFATSYPVRQMKKCGPNLPTSDFYRECTISVLAELYNFTLITPQFHRHQLSKNKFVGSIGFSHYLDKDFISGFQIQKPLIYKTTFSPVTFLIVTDHPTLMNNFAVFLHPFDASTWTLIFTSAIAITIVVRLAGYRNSLFSDFLRIASLLLGQVGGNMLQLFKSRGIASHLVLTLWFWACYILMFNLYQGSIFSYLSVTVPPRVPRTMGELLDSEFKVVTRSSLELWNAENKTVTDWSLLLQEVLTFKEVLWRNESIEKYDRLEKRIKFCRVNEIDSLTLARSLSFSVQEYAGFRQEPIVLMDVDFAISDLAVLLEALGGRYVIKGRDTTPFDQIAMSVGQRNFLAPYISETIDNLEEFGISGRWEEQRLLQHKLKAMVKLGGANYSGLLRKEMADGSEPFVFHEAAPVSLKVMKFVFFLCSGFVLLAGGVFGWECRKD</sequence>